<accession>A0A1U7EVP5</accession>
<dbReference type="eggNOG" id="arCOG06244">
    <property type="taxonomic scope" value="Archaea"/>
</dbReference>
<dbReference type="HOGENOM" id="CLU_2299419_0_0_2"/>
<dbReference type="STRING" id="348780.NP_2076A"/>
<evidence type="ECO:0000313" key="4">
    <source>
        <dbReference type="Proteomes" id="UP000002698"/>
    </source>
</evidence>
<evidence type="ECO:0000313" key="3">
    <source>
        <dbReference type="EMBL" id="CAI49129.1"/>
    </source>
</evidence>
<dbReference type="AlphaFoldDB" id="A0A1U7EVP5"/>
<proteinExistence type="predicted"/>
<dbReference type="OrthoDB" id="342580at2157"/>
<dbReference type="RefSeq" id="WP_011322757.1">
    <property type="nucleotide sequence ID" value="NC_007426.1"/>
</dbReference>
<name>A0A1U7EVP5_NATPD</name>
<dbReference type="Pfam" id="PF24422">
    <property type="entry name" value="DUF7552"/>
    <property type="match status" value="1"/>
</dbReference>
<evidence type="ECO:0000259" key="2">
    <source>
        <dbReference type="Pfam" id="PF24422"/>
    </source>
</evidence>
<dbReference type="Proteomes" id="UP000002698">
    <property type="component" value="Chromosome"/>
</dbReference>
<organism evidence="3 4">
    <name type="scientific">Natronomonas pharaonis (strain ATCC 35678 / DSM 2160 / CIP 103997 / JCM 8858 / NBRC 14720 / NCIMB 2260 / Gabara)</name>
    <name type="common">Halobacterium pharaonis</name>
    <dbReference type="NCBI Taxonomy" id="348780"/>
    <lineage>
        <taxon>Archaea</taxon>
        <taxon>Methanobacteriati</taxon>
        <taxon>Methanobacteriota</taxon>
        <taxon>Stenosarchaea group</taxon>
        <taxon>Halobacteria</taxon>
        <taxon>Halobacteriales</taxon>
        <taxon>Natronomonadaceae</taxon>
        <taxon>Natronomonas</taxon>
    </lineage>
</organism>
<feature type="domain" description="DUF7552" evidence="2">
    <location>
        <begin position="6"/>
        <end position="78"/>
    </location>
</feature>
<dbReference type="EnsemblBacteria" id="CAI49129">
    <property type="protein sequence ID" value="CAI49129"/>
    <property type="gene ID" value="NP_2076A"/>
</dbReference>
<feature type="compositionally biased region" description="Polar residues" evidence="1">
    <location>
        <begin position="75"/>
        <end position="88"/>
    </location>
</feature>
<evidence type="ECO:0000256" key="1">
    <source>
        <dbReference type="SAM" id="MobiDB-lite"/>
    </source>
</evidence>
<feature type="region of interest" description="Disordered" evidence="1">
    <location>
        <begin position="72"/>
        <end position="100"/>
    </location>
</feature>
<sequence length="100" mass="11404">MNERMLRALRRHIESLADPDGTYVVCSRTGERPVPADGLRFRDCLTAREAARLAAQYRTRLRRYDRRLPRYDLTVRQSPGDSPLATTDSDADRPAVTTKA</sequence>
<dbReference type="InterPro" id="IPR055974">
    <property type="entry name" value="DUF7552"/>
</dbReference>
<keyword evidence="4" id="KW-1185">Reference proteome</keyword>
<dbReference type="GeneID" id="3701344"/>
<dbReference type="KEGG" id="nph:NP_2076A"/>
<dbReference type="EMBL" id="CR936257">
    <property type="protein sequence ID" value="CAI49129.1"/>
    <property type="molecule type" value="Genomic_DNA"/>
</dbReference>
<reference evidence="3 4" key="1">
    <citation type="journal article" date="2005" name="Genome Res.">
        <title>Living with two extremes: conclusions from the genome sequence of Natronomonas pharaonis.</title>
        <authorList>
            <person name="Falb M."/>
            <person name="Pfeiffer F."/>
            <person name="Palm P."/>
            <person name="Rodewald K."/>
            <person name="Hickmann V."/>
            <person name="Tittor J."/>
            <person name="Oesterhelt D."/>
        </authorList>
    </citation>
    <scope>NUCLEOTIDE SEQUENCE [LARGE SCALE GENOMIC DNA]</scope>
    <source>
        <strain evidence="4">ATCC 35678 / DSM 2160 / CIP 103997 / JCM 8858 / NBRC 14720 / NCIMB 2260 / Gabara</strain>
    </source>
</reference>
<gene>
    <name evidence="3" type="ordered locus">NP_2076A</name>
</gene>
<protein>
    <recommendedName>
        <fullName evidence="2">DUF7552 domain-containing protein</fullName>
    </recommendedName>
</protein>